<protein>
    <recommendedName>
        <fullName evidence="3">Glycosyl hydrolase</fullName>
    </recommendedName>
</protein>
<dbReference type="GO" id="GO:0010411">
    <property type="term" value="P:xyloglucan metabolic process"/>
    <property type="evidence" value="ECO:0007669"/>
    <property type="project" value="TreeGrafter"/>
</dbReference>
<dbReference type="PANTHER" id="PTHR43739">
    <property type="entry name" value="XYLOGLUCANASE (EUROFUNG)"/>
    <property type="match status" value="1"/>
</dbReference>
<dbReference type="CDD" id="cd15482">
    <property type="entry name" value="Sialidase_non-viral"/>
    <property type="match status" value="2"/>
</dbReference>
<gene>
    <name evidence="1" type="ORF">GWO12_05240</name>
</gene>
<evidence type="ECO:0008006" key="3">
    <source>
        <dbReference type="Google" id="ProtNLM"/>
    </source>
</evidence>
<accession>A0AAE4ZBK2</accession>
<dbReference type="InterPro" id="IPR015943">
    <property type="entry name" value="WD40/YVTN_repeat-like_dom_sf"/>
</dbReference>
<reference evidence="1 2" key="1">
    <citation type="submission" date="2020-01" db="EMBL/GenBank/DDBJ databases">
        <title>Genomes assembled from Gulf of Kutch pelagic sediment metagenomes.</title>
        <authorList>
            <person name="Chandrashekar M."/>
            <person name="Mahajan M.S."/>
            <person name="Dave K.J."/>
            <person name="Vatsa P."/>
            <person name="Nathani N.M."/>
        </authorList>
    </citation>
    <scope>NUCLEOTIDE SEQUENCE [LARGE SCALE GENOMIC DNA]</scope>
    <source>
        <strain evidence="1">KS3-K002</strain>
    </source>
</reference>
<organism evidence="1 2">
    <name type="scientific">Candidatus Kutchimonas denitrificans</name>
    <dbReference type="NCBI Taxonomy" id="3056748"/>
    <lineage>
        <taxon>Bacteria</taxon>
        <taxon>Pseudomonadati</taxon>
        <taxon>Gemmatimonadota</taxon>
        <taxon>Gemmatimonadia</taxon>
        <taxon>Candidatus Palauibacterales</taxon>
        <taxon>Candidatus Palauibacteraceae</taxon>
        <taxon>Candidatus Kutchimonas</taxon>
    </lineage>
</organism>
<name>A0AAE4ZBK2_9BACT</name>
<evidence type="ECO:0000313" key="1">
    <source>
        <dbReference type="EMBL" id="NIR74500.1"/>
    </source>
</evidence>
<sequence length="371" mass="40429">MDRDGGQRVVLLVGTRKGLFRAIADGARREWRLEGPLLPGYEVYHAILDPRDPRYAYAAVTHMVWGVHVYRSEDGGRSWQVLPEVPRHGPAEAGEASAIWYLAVGHSEDPETLYAGIEPAGLFVSRDRGDSWEAVSSLNRHPTASTWQPAKGGLALHSIYVDPRDGNRIYAAVSAGGVYRTDDGGGSWTPCNRGVRAEYLADTRPETGHCVHRIVMSPANPDRLYEQSHTGSYRSDDRGASWNEITEGLPSDFGYAIATLPHDADTVFVIPEESSHMRTTVGGAITVYRSRDAGATWSPLTGGLPRENAYVTILREAIDVDSLDPPGIYFGTSSGHLFVSRDSGDSWEIIAGFLPRILSVEATVLDGGAVR</sequence>
<evidence type="ECO:0000313" key="2">
    <source>
        <dbReference type="Proteomes" id="UP000702544"/>
    </source>
</evidence>
<dbReference type="InterPro" id="IPR052025">
    <property type="entry name" value="Xyloglucanase_GH74"/>
</dbReference>
<dbReference type="Proteomes" id="UP000702544">
    <property type="component" value="Unassembled WGS sequence"/>
</dbReference>
<dbReference type="AlphaFoldDB" id="A0AAE4ZBK2"/>
<comment type="caution">
    <text evidence="1">The sequence shown here is derived from an EMBL/GenBank/DDBJ whole genome shotgun (WGS) entry which is preliminary data.</text>
</comment>
<dbReference type="EMBL" id="JAACAK010000046">
    <property type="protein sequence ID" value="NIR74500.1"/>
    <property type="molecule type" value="Genomic_DNA"/>
</dbReference>
<proteinExistence type="predicted"/>
<dbReference type="PANTHER" id="PTHR43739:SF5">
    <property type="entry name" value="EXO-ALPHA-SIALIDASE"/>
    <property type="match status" value="1"/>
</dbReference>
<dbReference type="SUPFAM" id="SSF110296">
    <property type="entry name" value="Oligoxyloglucan reducing end-specific cellobiohydrolase"/>
    <property type="match status" value="1"/>
</dbReference>
<dbReference type="Gene3D" id="2.130.10.10">
    <property type="entry name" value="YVTN repeat-like/Quinoprotein amine dehydrogenase"/>
    <property type="match status" value="1"/>
</dbReference>